<dbReference type="EMBL" id="LNYB01000031">
    <property type="protein sequence ID" value="KTD01536.1"/>
    <property type="molecule type" value="Genomic_DNA"/>
</dbReference>
<reference evidence="3 5" key="1">
    <citation type="submission" date="2015-11" db="EMBL/GenBank/DDBJ databases">
        <title>Genomic analysis of 38 Legionella species identifies large and diverse effector repertoires.</title>
        <authorList>
            <person name="Burstein D."/>
            <person name="Amaro F."/>
            <person name="Zusman T."/>
            <person name="Lifshitz Z."/>
            <person name="Cohen O."/>
            <person name="Gilbert J.A."/>
            <person name="Pupko T."/>
            <person name="Shuman H.A."/>
            <person name="Segal G."/>
        </authorList>
    </citation>
    <scope>NUCLEOTIDE SEQUENCE [LARGE SCALE GENOMIC DNA]</scope>
    <source>
        <strain evidence="3 5">WO-44C</strain>
    </source>
</reference>
<keyword evidence="5" id="KW-1185">Reference proteome</keyword>
<dbReference type="SUPFAM" id="SSF51735">
    <property type="entry name" value="NAD(P)-binding Rossmann-fold domains"/>
    <property type="match status" value="1"/>
</dbReference>
<dbReference type="PANTHER" id="PTHR43377">
    <property type="entry name" value="BILIVERDIN REDUCTASE A"/>
    <property type="match status" value="1"/>
</dbReference>
<dbReference type="STRING" id="453.Lfee_1140"/>
<evidence type="ECO:0000259" key="2">
    <source>
        <dbReference type="Pfam" id="PF22725"/>
    </source>
</evidence>
<dbReference type="PATRIC" id="fig|453.4.peg.1228"/>
<reference evidence="4 6" key="2">
    <citation type="submission" date="2018-06" db="EMBL/GenBank/DDBJ databases">
        <authorList>
            <consortium name="Pathogen Informatics"/>
            <person name="Doyle S."/>
        </authorList>
    </citation>
    <scope>NUCLEOTIDE SEQUENCE [LARGE SCALE GENOMIC DNA]</scope>
    <source>
        <strain evidence="4 6">NCTC12022</strain>
    </source>
</reference>
<organism evidence="3 5">
    <name type="scientific">Legionella feeleii</name>
    <dbReference type="NCBI Taxonomy" id="453"/>
    <lineage>
        <taxon>Bacteria</taxon>
        <taxon>Pseudomonadati</taxon>
        <taxon>Pseudomonadota</taxon>
        <taxon>Gammaproteobacteria</taxon>
        <taxon>Legionellales</taxon>
        <taxon>Legionellaceae</taxon>
        <taxon>Legionella</taxon>
    </lineage>
</organism>
<dbReference type="InterPro" id="IPR000683">
    <property type="entry name" value="Gfo/Idh/MocA-like_OxRdtase_N"/>
</dbReference>
<protein>
    <submittedName>
        <fullName evidence="3">Oxidoreductase</fullName>
        <ecNumber evidence="4">1.-.-.-</ecNumber>
    </submittedName>
</protein>
<dbReference type="RefSeq" id="WP_058444766.1">
    <property type="nucleotide sequence ID" value="NZ_CAAAHT010000030.1"/>
</dbReference>
<evidence type="ECO:0000313" key="3">
    <source>
        <dbReference type="EMBL" id="KTD01536.1"/>
    </source>
</evidence>
<dbReference type="InterPro" id="IPR055170">
    <property type="entry name" value="GFO_IDH_MocA-like_dom"/>
</dbReference>
<dbReference type="Pfam" id="PF22725">
    <property type="entry name" value="GFO_IDH_MocA_C3"/>
    <property type="match status" value="1"/>
</dbReference>
<feature type="domain" description="GFO/IDH/MocA-like oxidoreductase" evidence="2">
    <location>
        <begin position="132"/>
        <end position="254"/>
    </location>
</feature>
<evidence type="ECO:0000313" key="5">
    <source>
        <dbReference type="Proteomes" id="UP000054698"/>
    </source>
</evidence>
<dbReference type="Proteomes" id="UP000054698">
    <property type="component" value="Unassembled WGS sequence"/>
</dbReference>
<sequence>MIRLGIIGCGDIVNCYKGFSSESLRAKGLEVTALVDVNLERARKMANYFANPLLATSLDEQVIAATDAILIAAPNHLHHYYGKRCLEAGKHVLMEKPLALTQIECEELIAISKRMNLVLMVALCMRFHPLLQQFKSLLDKQQCGDLFQLSIWTEQHTEFPQDHWHNQQETLGGGQLFSHGCHYIDLLMWFLGQPVEGFFLGTNKETPWMEKEGTTNVCLKFPDNSLGYYFGTWGARGTRNDYLMQAHGSKGMLEADFNKSAITLYSKGSTKDTKQFYTGFTKEELLFKGEVDISEMYHNEMLHFLTCITTNQKPLTDATVALQSMQLIWRLYQNGSLQSGREHT</sequence>
<dbReference type="AlphaFoldDB" id="A0A0W0U0T2"/>
<dbReference type="EC" id="1.-.-.-" evidence="4"/>
<dbReference type="GO" id="GO:0016491">
    <property type="term" value="F:oxidoreductase activity"/>
    <property type="evidence" value="ECO:0007669"/>
    <property type="project" value="UniProtKB-KW"/>
</dbReference>
<dbReference type="SUPFAM" id="SSF55347">
    <property type="entry name" value="Glyceraldehyde-3-phosphate dehydrogenase-like, C-terminal domain"/>
    <property type="match status" value="1"/>
</dbReference>
<dbReference type="GO" id="GO:0000166">
    <property type="term" value="F:nucleotide binding"/>
    <property type="evidence" value="ECO:0007669"/>
    <property type="project" value="InterPro"/>
</dbReference>
<evidence type="ECO:0000313" key="4">
    <source>
        <dbReference type="EMBL" id="SPX59333.1"/>
    </source>
</evidence>
<dbReference type="Pfam" id="PF01408">
    <property type="entry name" value="GFO_IDH_MocA"/>
    <property type="match status" value="1"/>
</dbReference>
<dbReference type="Gene3D" id="3.30.360.10">
    <property type="entry name" value="Dihydrodipicolinate Reductase, domain 2"/>
    <property type="match status" value="1"/>
</dbReference>
<dbReference type="Proteomes" id="UP000251942">
    <property type="component" value="Unassembled WGS sequence"/>
</dbReference>
<keyword evidence="4" id="KW-0560">Oxidoreductase</keyword>
<accession>A0A0W0U0T2</accession>
<dbReference type="Gene3D" id="3.40.50.720">
    <property type="entry name" value="NAD(P)-binding Rossmann-like Domain"/>
    <property type="match status" value="1"/>
</dbReference>
<dbReference type="PANTHER" id="PTHR43377:SF1">
    <property type="entry name" value="BILIVERDIN REDUCTASE A"/>
    <property type="match status" value="1"/>
</dbReference>
<proteinExistence type="predicted"/>
<name>A0A0W0U0T2_9GAMM</name>
<evidence type="ECO:0000313" key="6">
    <source>
        <dbReference type="Proteomes" id="UP000251942"/>
    </source>
</evidence>
<dbReference type="InterPro" id="IPR036291">
    <property type="entry name" value="NAD(P)-bd_dom_sf"/>
</dbReference>
<dbReference type="InterPro" id="IPR051450">
    <property type="entry name" value="Gfo/Idh/MocA_Oxidoreductases"/>
</dbReference>
<evidence type="ECO:0000259" key="1">
    <source>
        <dbReference type="Pfam" id="PF01408"/>
    </source>
</evidence>
<gene>
    <name evidence="4" type="primary">ycjS</name>
    <name evidence="3" type="ORF">Lfee_1140</name>
    <name evidence="4" type="ORF">NCTC12022_00154</name>
</gene>
<feature type="domain" description="Gfo/Idh/MocA-like oxidoreductase N-terminal" evidence="1">
    <location>
        <begin position="2"/>
        <end position="122"/>
    </location>
</feature>
<dbReference type="OrthoDB" id="9781031at2"/>
<dbReference type="EMBL" id="UASS01000001">
    <property type="protein sequence ID" value="SPX59333.1"/>
    <property type="molecule type" value="Genomic_DNA"/>
</dbReference>